<organism evidence="3 4">
    <name type="scientific">Nocardioides gansuensis</name>
    <dbReference type="NCBI Taxonomy" id="2138300"/>
    <lineage>
        <taxon>Bacteria</taxon>
        <taxon>Bacillati</taxon>
        <taxon>Actinomycetota</taxon>
        <taxon>Actinomycetes</taxon>
        <taxon>Propionibacteriales</taxon>
        <taxon>Nocardioidaceae</taxon>
        <taxon>Nocardioides</taxon>
    </lineage>
</organism>
<accession>A0A2T8F7V7</accession>
<proteinExistence type="predicted"/>
<reference evidence="3 4" key="1">
    <citation type="submission" date="2018-04" db="EMBL/GenBank/DDBJ databases">
        <title>Genome of Nocardioides gansuensis WSJ-1.</title>
        <authorList>
            <person name="Wu S."/>
            <person name="Wang G."/>
        </authorList>
    </citation>
    <scope>NUCLEOTIDE SEQUENCE [LARGE SCALE GENOMIC DNA]</scope>
    <source>
        <strain evidence="3 4">WSJ-1</strain>
    </source>
</reference>
<evidence type="ECO:0000313" key="4">
    <source>
        <dbReference type="Proteomes" id="UP000246018"/>
    </source>
</evidence>
<gene>
    <name evidence="3" type="ORF">DDE18_17585</name>
</gene>
<feature type="domain" description="Restriction system protein Mrr-like N-terminal" evidence="2">
    <location>
        <begin position="67"/>
        <end position="144"/>
    </location>
</feature>
<dbReference type="InterPro" id="IPR025745">
    <property type="entry name" value="Mrr-like_N_dom"/>
</dbReference>
<sequence>MSGDYCDLCDLPLSTCVHGMPAPPPPAPKAAPVRAPRAPRAAAAKPSTPVRRAPRRWQPPEVLRPHIVQVLQAAGGELDQDDVFAALEARLDGVLLEGDRQLTPEGELRWRYAARRARQALVSDGLMTRGQPGVWQLTPEGLDAPAE</sequence>
<dbReference type="AlphaFoldDB" id="A0A2T8F7V7"/>
<dbReference type="OrthoDB" id="3786608at2"/>
<evidence type="ECO:0000256" key="1">
    <source>
        <dbReference type="SAM" id="MobiDB-lite"/>
    </source>
</evidence>
<protein>
    <recommendedName>
        <fullName evidence="2">Restriction system protein Mrr-like N-terminal domain-containing protein</fullName>
    </recommendedName>
</protein>
<dbReference type="EMBL" id="QDGZ01000007">
    <property type="protein sequence ID" value="PVG81779.1"/>
    <property type="molecule type" value="Genomic_DNA"/>
</dbReference>
<feature type="region of interest" description="Disordered" evidence="1">
    <location>
        <begin position="22"/>
        <end position="58"/>
    </location>
</feature>
<comment type="caution">
    <text evidence="3">The sequence shown here is derived from an EMBL/GenBank/DDBJ whole genome shotgun (WGS) entry which is preliminary data.</text>
</comment>
<evidence type="ECO:0000259" key="2">
    <source>
        <dbReference type="Pfam" id="PF14338"/>
    </source>
</evidence>
<name>A0A2T8F7V7_9ACTN</name>
<dbReference type="Proteomes" id="UP000246018">
    <property type="component" value="Unassembled WGS sequence"/>
</dbReference>
<keyword evidence="4" id="KW-1185">Reference proteome</keyword>
<feature type="compositionally biased region" description="Low complexity" evidence="1">
    <location>
        <begin position="30"/>
        <end position="46"/>
    </location>
</feature>
<evidence type="ECO:0000313" key="3">
    <source>
        <dbReference type="EMBL" id="PVG81779.1"/>
    </source>
</evidence>
<dbReference type="Pfam" id="PF14338">
    <property type="entry name" value="Mrr_N"/>
    <property type="match status" value="1"/>
</dbReference>
<dbReference type="RefSeq" id="WP_116573544.1">
    <property type="nucleotide sequence ID" value="NZ_QDGZ01000007.1"/>
</dbReference>